<keyword evidence="4 6" id="KW-1133">Transmembrane helix</keyword>
<dbReference type="OrthoDB" id="9812084at2"/>
<feature type="transmembrane region" description="Helical" evidence="6">
    <location>
        <begin position="176"/>
        <end position="194"/>
    </location>
</feature>
<proteinExistence type="predicted"/>
<dbReference type="AlphaFoldDB" id="A0A6I3XVZ9"/>
<keyword evidence="8" id="KW-1185">Reference proteome</keyword>
<gene>
    <name evidence="7" type="ORF">GJV26_26150</name>
</gene>
<evidence type="ECO:0000256" key="5">
    <source>
        <dbReference type="ARBA" id="ARBA00023136"/>
    </source>
</evidence>
<feature type="transmembrane region" description="Helical" evidence="6">
    <location>
        <begin position="72"/>
        <end position="89"/>
    </location>
</feature>
<protein>
    <submittedName>
        <fullName evidence="7">LysE family translocator</fullName>
    </submittedName>
</protein>
<accession>A0A6I3XVZ9</accession>
<comment type="caution">
    <text evidence="7">The sequence shown here is derived from an EMBL/GenBank/DDBJ whole genome shotgun (WGS) entry which is preliminary data.</text>
</comment>
<keyword evidence="2" id="KW-1003">Cell membrane</keyword>
<feature type="transmembrane region" description="Helical" evidence="6">
    <location>
        <begin position="41"/>
        <end position="60"/>
    </location>
</feature>
<dbReference type="RefSeq" id="WP_155711543.1">
    <property type="nucleotide sequence ID" value="NZ_BMWU01000015.1"/>
</dbReference>
<dbReference type="GO" id="GO:0033228">
    <property type="term" value="P:cysteine export across plasma membrane"/>
    <property type="evidence" value="ECO:0007669"/>
    <property type="project" value="TreeGrafter"/>
</dbReference>
<reference evidence="7 8" key="1">
    <citation type="submission" date="2019-11" db="EMBL/GenBank/DDBJ databases">
        <title>Draft Genome Sequences of Six Type Strains of the Genus Massilia.</title>
        <authorList>
            <person name="Miess H."/>
            <person name="Frediansyah A."/>
            <person name="Goeker M."/>
            <person name="Gross H."/>
        </authorList>
    </citation>
    <scope>NUCLEOTIDE SEQUENCE [LARGE SCALE GENOMIC DNA]</scope>
    <source>
        <strain evidence="7 8">DSM 17513</strain>
    </source>
</reference>
<dbReference type="PANTHER" id="PTHR30086:SF20">
    <property type="entry name" value="ARGININE EXPORTER PROTEIN ARGO-RELATED"/>
    <property type="match status" value="1"/>
</dbReference>
<dbReference type="GO" id="GO:0015171">
    <property type="term" value="F:amino acid transmembrane transporter activity"/>
    <property type="evidence" value="ECO:0007669"/>
    <property type="project" value="TreeGrafter"/>
</dbReference>
<comment type="subcellular location">
    <subcellularLocation>
        <location evidence="1">Cell membrane</location>
        <topology evidence="1">Multi-pass membrane protein</topology>
    </subcellularLocation>
</comment>
<dbReference type="Proteomes" id="UP000431684">
    <property type="component" value="Unassembled WGS sequence"/>
</dbReference>
<evidence type="ECO:0000256" key="2">
    <source>
        <dbReference type="ARBA" id="ARBA00022475"/>
    </source>
</evidence>
<evidence type="ECO:0000313" key="8">
    <source>
        <dbReference type="Proteomes" id="UP000431684"/>
    </source>
</evidence>
<sequence>MTLYLSMAAFALASSISPGPVNIVALGAGAQHGLAASMRHVTGATIGFTVLLLLTGLGLYELMAGRPQLVDAIRWCGIAFLLYLAWRLAADDGELSFEAAARGPSLLAGAAMQWLNPKAWLAAVSGMGAFAASGDAILVWRFAAIYFVVCYLSIACWAWAGAVLRGYLSDPARMRLFNRAMALLLAASAAWLMLQ</sequence>
<dbReference type="EMBL" id="WNWM01000002">
    <property type="protein sequence ID" value="MUI15915.1"/>
    <property type="molecule type" value="Genomic_DNA"/>
</dbReference>
<dbReference type="PANTHER" id="PTHR30086">
    <property type="entry name" value="ARGININE EXPORTER PROTEIN ARGO"/>
    <property type="match status" value="1"/>
</dbReference>
<keyword evidence="5 6" id="KW-0472">Membrane</keyword>
<feature type="transmembrane region" description="Helical" evidence="6">
    <location>
        <begin position="143"/>
        <end position="164"/>
    </location>
</feature>
<dbReference type="Pfam" id="PF01810">
    <property type="entry name" value="LysE"/>
    <property type="match status" value="1"/>
</dbReference>
<keyword evidence="3 6" id="KW-0812">Transmembrane</keyword>
<evidence type="ECO:0000256" key="6">
    <source>
        <dbReference type="SAM" id="Phobius"/>
    </source>
</evidence>
<evidence type="ECO:0000256" key="4">
    <source>
        <dbReference type="ARBA" id="ARBA00022989"/>
    </source>
</evidence>
<dbReference type="InterPro" id="IPR001123">
    <property type="entry name" value="LeuE-type"/>
</dbReference>
<evidence type="ECO:0000256" key="3">
    <source>
        <dbReference type="ARBA" id="ARBA00022692"/>
    </source>
</evidence>
<organism evidence="7 8">
    <name type="scientific">Pseudoduganella dura</name>
    <dbReference type="NCBI Taxonomy" id="321982"/>
    <lineage>
        <taxon>Bacteria</taxon>
        <taxon>Pseudomonadati</taxon>
        <taxon>Pseudomonadota</taxon>
        <taxon>Betaproteobacteria</taxon>
        <taxon>Burkholderiales</taxon>
        <taxon>Oxalobacteraceae</taxon>
        <taxon>Telluria group</taxon>
        <taxon>Pseudoduganella</taxon>
    </lineage>
</organism>
<evidence type="ECO:0000256" key="1">
    <source>
        <dbReference type="ARBA" id="ARBA00004651"/>
    </source>
</evidence>
<evidence type="ECO:0000313" key="7">
    <source>
        <dbReference type="EMBL" id="MUI15915.1"/>
    </source>
</evidence>
<name>A0A6I3XVZ9_9BURK</name>
<dbReference type="GO" id="GO:0005886">
    <property type="term" value="C:plasma membrane"/>
    <property type="evidence" value="ECO:0007669"/>
    <property type="project" value="UniProtKB-SubCell"/>
</dbReference>